<keyword evidence="9 12" id="KW-0804">Transcription</keyword>
<evidence type="ECO:0000256" key="3">
    <source>
        <dbReference type="ARBA" id="ARBA00022705"/>
    </source>
</evidence>
<accession>A0AAE3HM09</accession>
<evidence type="ECO:0000256" key="5">
    <source>
        <dbReference type="ARBA" id="ARBA00022801"/>
    </source>
</evidence>
<evidence type="ECO:0000256" key="11">
    <source>
        <dbReference type="ARBA" id="ARBA00023236"/>
    </source>
</evidence>
<keyword evidence="8 12" id="KW-0238">DNA-binding</keyword>
<dbReference type="Pfam" id="PF00717">
    <property type="entry name" value="Peptidase_S24"/>
    <property type="match status" value="1"/>
</dbReference>
<keyword evidence="10 12" id="KW-0234">DNA repair</keyword>
<dbReference type="CDD" id="cd06529">
    <property type="entry name" value="S24_LexA-like"/>
    <property type="match status" value="1"/>
</dbReference>
<dbReference type="Pfam" id="PF01726">
    <property type="entry name" value="LexA_DNA_bind"/>
    <property type="match status" value="1"/>
</dbReference>
<dbReference type="RefSeq" id="WP_259056908.1">
    <property type="nucleotide sequence ID" value="NZ_JANUCT010000019.1"/>
</dbReference>
<evidence type="ECO:0000259" key="14">
    <source>
        <dbReference type="Pfam" id="PF00717"/>
    </source>
</evidence>
<comment type="function">
    <text evidence="12">Represses a number of genes involved in the response to DNA damage (SOS response), including recA and lexA. In the presence of single-stranded DNA, RecA interacts with LexA causing an autocatalytic cleavage which disrupts the DNA-binding part of LexA, leading to derepression of the SOS regulon and eventually DNA repair.</text>
</comment>
<evidence type="ECO:0000256" key="1">
    <source>
        <dbReference type="ARBA" id="ARBA00007484"/>
    </source>
</evidence>
<dbReference type="Gene3D" id="1.10.10.10">
    <property type="entry name" value="Winged helix-like DNA-binding domain superfamily/Winged helix DNA-binding domain"/>
    <property type="match status" value="1"/>
</dbReference>
<feature type="site" description="Cleavage; by autolysis" evidence="12">
    <location>
        <begin position="85"/>
        <end position="86"/>
    </location>
</feature>
<evidence type="ECO:0000313" key="16">
    <source>
        <dbReference type="EMBL" id="MCS3904280.1"/>
    </source>
</evidence>
<feature type="domain" description="Peptidase S24/S26A/S26B/S26C" evidence="14">
    <location>
        <begin position="78"/>
        <end position="191"/>
    </location>
</feature>
<dbReference type="InterPro" id="IPR036390">
    <property type="entry name" value="WH_DNA-bd_sf"/>
</dbReference>
<comment type="caution">
    <text evidence="16">The sequence shown here is derived from an EMBL/GenBank/DDBJ whole genome shotgun (WGS) entry which is preliminary data.</text>
</comment>
<dbReference type="GO" id="GO:0006508">
    <property type="term" value="P:proteolysis"/>
    <property type="evidence" value="ECO:0007669"/>
    <property type="project" value="InterPro"/>
</dbReference>
<dbReference type="GO" id="GO:0004252">
    <property type="term" value="F:serine-type endopeptidase activity"/>
    <property type="evidence" value="ECO:0007669"/>
    <property type="project" value="UniProtKB-UniRule"/>
</dbReference>
<feature type="active site" description="For autocatalytic cleavage activity" evidence="12">
    <location>
        <position position="118"/>
    </location>
</feature>
<reference evidence="16" key="1">
    <citation type="submission" date="2022-08" db="EMBL/GenBank/DDBJ databases">
        <title>Genomic Encyclopedia of Type Strains, Phase III (KMG-III): the genomes of soil and plant-associated and newly described type strains.</title>
        <authorList>
            <person name="Whitman W."/>
        </authorList>
    </citation>
    <scope>NUCLEOTIDE SEQUENCE</scope>
    <source>
        <strain evidence="16">HMT 1</strain>
    </source>
</reference>
<feature type="active site" description="For autocatalytic cleavage activity" evidence="12">
    <location>
        <position position="156"/>
    </location>
</feature>
<keyword evidence="11 12" id="KW-0742">SOS response</keyword>
<dbReference type="GO" id="GO:0006260">
    <property type="term" value="P:DNA replication"/>
    <property type="evidence" value="ECO:0007669"/>
    <property type="project" value="UniProtKB-UniRule"/>
</dbReference>
<dbReference type="InterPro" id="IPR006200">
    <property type="entry name" value="LexA"/>
</dbReference>
<evidence type="ECO:0000256" key="7">
    <source>
        <dbReference type="ARBA" id="ARBA00023015"/>
    </source>
</evidence>
<dbReference type="SUPFAM" id="SSF51306">
    <property type="entry name" value="LexA/Signal peptidase"/>
    <property type="match status" value="1"/>
</dbReference>
<gene>
    <name evidence="12" type="primary">lexA</name>
    <name evidence="16" type="ORF">J2T55_002316</name>
</gene>
<evidence type="ECO:0000256" key="8">
    <source>
        <dbReference type="ARBA" id="ARBA00023125"/>
    </source>
</evidence>
<organism evidence="16 17">
    <name type="scientific">Methylohalomonas lacus</name>
    <dbReference type="NCBI Taxonomy" id="398773"/>
    <lineage>
        <taxon>Bacteria</taxon>
        <taxon>Pseudomonadati</taxon>
        <taxon>Pseudomonadota</taxon>
        <taxon>Gammaproteobacteria</taxon>
        <taxon>Methylohalomonadales</taxon>
        <taxon>Methylohalomonadaceae</taxon>
        <taxon>Methylohalomonas</taxon>
    </lineage>
</organism>
<dbReference type="InterPro" id="IPR036286">
    <property type="entry name" value="LexA/Signal_pep-like_sf"/>
</dbReference>
<keyword evidence="7 12" id="KW-0805">Transcription regulation</keyword>
<dbReference type="NCBIfam" id="TIGR00498">
    <property type="entry name" value="lexA"/>
    <property type="match status" value="1"/>
</dbReference>
<dbReference type="InterPro" id="IPR006199">
    <property type="entry name" value="LexA_DNA-bd_dom"/>
</dbReference>
<evidence type="ECO:0000259" key="15">
    <source>
        <dbReference type="Pfam" id="PF01726"/>
    </source>
</evidence>
<comment type="catalytic activity">
    <reaction evidence="12">
        <text>Hydrolysis of Ala-|-Gly bond in repressor LexA.</text>
        <dbReference type="EC" id="3.4.21.88"/>
    </reaction>
</comment>
<dbReference type="InterPro" id="IPR039418">
    <property type="entry name" value="LexA-like"/>
</dbReference>
<keyword evidence="3 12" id="KW-0235">DNA replication</keyword>
<dbReference type="GO" id="GO:0006281">
    <property type="term" value="P:DNA repair"/>
    <property type="evidence" value="ECO:0007669"/>
    <property type="project" value="UniProtKB-UniRule"/>
</dbReference>
<comment type="similarity">
    <text evidence="1 12 13">Belongs to the peptidase S24 family.</text>
</comment>
<dbReference type="Proteomes" id="UP001204445">
    <property type="component" value="Unassembled WGS sequence"/>
</dbReference>
<dbReference type="PANTHER" id="PTHR33516">
    <property type="entry name" value="LEXA REPRESSOR"/>
    <property type="match status" value="1"/>
</dbReference>
<proteinExistence type="inferred from homology"/>
<sequence>MLTRLEEKLLQFITRYIAQHGHAPTLEEIGQGLAIRSRGTVHRYVESLVNKGQIYREGRSWRSIRLTGEQSKHSLTLPLAGRIAAGSPIEAIPGEEELDIQALFAGPNRYVLRVKGDSMVEAGILDGDYVVIRHADTANDGDIVVALIDGGEATLKRFRHNGQQIELVPENSALTPLVYPAERVQIQGVLVGQLRGYH</sequence>
<dbReference type="PRINTS" id="PR00726">
    <property type="entry name" value="LEXASERPTASE"/>
</dbReference>
<evidence type="ECO:0000256" key="4">
    <source>
        <dbReference type="ARBA" id="ARBA00022763"/>
    </source>
</evidence>
<keyword evidence="6 12" id="KW-0068">Autocatalytic cleavage</keyword>
<evidence type="ECO:0000256" key="2">
    <source>
        <dbReference type="ARBA" id="ARBA00022491"/>
    </source>
</evidence>
<evidence type="ECO:0000313" key="17">
    <source>
        <dbReference type="Proteomes" id="UP001204445"/>
    </source>
</evidence>
<dbReference type="GO" id="GO:0009432">
    <property type="term" value="P:SOS response"/>
    <property type="evidence" value="ECO:0007669"/>
    <property type="project" value="UniProtKB-UniRule"/>
</dbReference>
<feature type="domain" description="LexA repressor DNA-binding" evidence="15">
    <location>
        <begin position="2"/>
        <end position="57"/>
    </location>
</feature>
<comment type="subunit">
    <text evidence="12">Homodimer.</text>
</comment>
<dbReference type="SUPFAM" id="SSF46785">
    <property type="entry name" value="Winged helix' DNA-binding domain"/>
    <property type="match status" value="1"/>
</dbReference>
<keyword evidence="17" id="KW-1185">Reference proteome</keyword>
<evidence type="ECO:0000256" key="13">
    <source>
        <dbReference type="RuleBase" id="RU003991"/>
    </source>
</evidence>
<dbReference type="InterPro" id="IPR015927">
    <property type="entry name" value="Peptidase_S24_S26A/B/C"/>
</dbReference>
<dbReference type="AlphaFoldDB" id="A0AAE3HM09"/>
<dbReference type="FunFam" id="2.10.109.10:FF:000001">
    <property type="entry name" value="LexA repressor"/>
    <property type="match status" value="1"/>
</dbReference>
<keyword evidence="2 12" id="KW-0678">Repressor</keyword>
<dbReference type="Gene3D" id="2.10.109.10">
    <property type="entry name" value="Umud Fragment, subunit A"/>
    <property type="match status" value="1"/>
</dbReference>
<feature type="DNA-binding region" description="H-T-H motif" evidence="12">
    <location>
        <begin position="26"/>
        <end position="46"/>
    </location>
</feature>
<dbReference type="HAMAP" id="MF_00015">
    <property type="entry name" value="LexA"/>
    <property type="match status" value="1"/>
</dbReference>
<dbReference type="EMBL" id="JANUCT010000019">
    <property type="protein sequence ID" value="MCS3904280.1"/>
    <property type="molecule type" value="Genomic_DNA"/>
</dbReference>
<dbReference type="InterPro" id="IPR050077">
    <property type="entry name" value="LexA_repressor"/>
</dbReference>
<keyword evidence="4 12" id="KW-0227">DNA damage</keyword>
<dbReference type="PANTHER" id="PTHR33516:SF2">
    <property type="entry name" value="LEXA REPRESSOR-RELATED"/>
    <property type="match status" value="1"/>
</dbReference>
<evidence type="ECO:0000256" key="6">
    <source>
        <dbReference type="ARBA" id="ARBA00022813"/>
    </source>
</evidence>
<dbReference type="InterPro" id="IPR006197">
    <property type="entry name" value="Peptidase_S24_LexA"/>
</dbReference>
<dbReference type="InterPro" id="IPR036388">
    <property type="entry name" value="WH-like_DNA-bd_sf"/>
</dbReference>
<dbReference type="EC" id="3.4.21.88" evidence="12"/>
<evidence type="ECO:0000256" key="9">
    <source>
        <dbReference type="ARBA" id="ARBA00023163"/>
    </source>
</evidence>
<dbReference type="GO" id="GO:0003677">
    <property type="term" value="F:DNA binding"/>
    <property type="evidence" value="ECO:0007669"/>
    <property type="project" value="UniProtKB-UniRule"/>
</dbReference>
<protein>
    <recommendedName>
        <fullName evidence="12">LexA repressor</fullName>
        <ecNumber evidence="12">3.4.21.88</ecNumber>
    </recommendedName>
</protein>
<name>A0AAE3HM09_9GAMM</name>
<dbReference type="GO" id="GO:0045892">
    <property type="term" value="P:negative regulation of DNA-templated transcription"/>
    <property type="evidence" value="ECO:0007669"/>
    <property type="project" value="UniProtKB-UniRule"/>
</dbReference>
<evidence type="ECO:0000256" key="10">
    <source>
        <dbReference type="ARBA" id="ARBA00023204"/>
    </source>
</evidence>
<keyword evidence="5 12" id="KW-0378">Hydrolase</keyword>
<evidence type="ECO:0000256" key="12">
    <source>
        <dbReference type="HAMAP-Rule" id="MF_00015"/>
    </source>
</evidence>